<dbReference type="SMART" id="SM00210">
    <property type="entry name" value="TSPN"/>
    <property type="match status" value="1"/>
</dbReference>
<protein>
    <recommendedName>
        <fullName evidence="2">Thrombospondin-like N-terminal domain-containing protein</fullName>
    </recommendedName>
</protein>
<name>A0ABQ9G3D8_9NEOP</name>
<comment type="caution">
    <text evidence="3">The sequence shown here is derived from an EMBL/GenBank/DDBJ whole genome shotgun (WGS) entry which is preliminary data.</text>
</comment>
<keyword evidence="1" id="KW-0677">Repeat</keyword>
<evidence type="ECO:0000313" key="3">
    <source>
        <dbReference type="EMBL" id="KAJ8866990.1"/>
    </source>
</evidence>
<feature type="domain" description="Thrombospondin-like N-terminal" evidence="2">
    <location>
        <begin position="15"/>
        <end position="206"/>
    </location>
</feature>
<organism evidence="3 4">
    <name type="scientific">Dryococelus australis</name>
    <dbReference type="NCBI Taxonomy" id="614101"/>
    <lineage>
        <taxon>Eukaryota</taxon>
        <taxon>Metazoa</taxon>
        <taxon>Ecdysozoa</taxon>
        <taxon>Arthropoda</taxon>
        <taxon>Hexapoda</taxon>
        <taxon>Insecta</taxon>
        <taxon>Pterygota</taxon>
        <taxon>Neoptera</taxon>
        <taxon>Polyneoptera</taxon>
        <taxon>Phasmatodea</taxon>
        <taxon>Verophasmatodea</taxon>
        <taxon>Anareolatae</taxon>
        <taxon>Phasmatidae</taxon>
        <taxon>Eurycanthinae</taxon>
        <taxon>Dryococelus</taxon>
    </lineage>
</organism>
<dbReference type="SUPFAM" id="SSF49899">
    <property type="entry name" value="Concanavalin A-like lectins/glucanases"/>
    <property type="match status" value="1"/>
</dbReference>
<evidence type="ECO:0000313" key="4">
    <source>
        <dbReference type="Proteomes" id="UP001159363"/>
    </source>
</evidence>
<dbReference type="Gene3D" id="2.60.120.200">
    <property type="match status" value="1"/>
</dbReference>
<evidence type="ECO:0000259" key="2">
    <source>
        <dbReference type="SMART" id="SM00210"/>
    </source>
</evidence>
<dbReference type="InterPro" id="IPR048287">
    <property type="entry name" value="TSPN-like_N"/>
</dbReference>
<dbReference type="Proteomes" id="UP001159363">
    <property type="component" value="Chromosome 15"/>
</dbReference>
<dbReference type="InterPro" id="IPR013320">
    <property type="entry name" value="ConA-like_dom_sf"/>
</dbReference>
<reference evidence="3 4" key="1">
    <citation type="submission" date="2023-02" db="EMBL/GenBank/DDBJ databases">
        <title>LHISI_Scaffold_Assembly.</title>
        <authorList>
            <person name="Stuart O.P."/>
            <person name="Cleave R."/>
            <person name="Magrath M.J.L."/>
            <person name="Mikheyev A.S."/>
        </authorList>
    </citation>
    <scope>NUCLEOTIDE SEQUENCE [LARGE SCALE GENOMIC DNA]</scope>
    <source>
        <strain evidence="3">Daus_M_001</strain>
        <tissue evidence="3">Leg muscle</tissue>
    </source>
</reference>
<sequence>MYNVILLVTGLFDSQHDLLKVISVSDDDLATQYFDEGLDGFPAYVLRPSSNERTPYRQLLSDILYGEFSLHVVVKPASEQGGFLFAVVDGREAVVQMGVSLSPADPDRTNISLFYTDLARHSTSQIVASFAVLQFAGQWTRFVLGVADDGVTLYLDCREVARVAVKREPRELVFDTASTLYIGQAGPVVGGHFDVSSTSLLAHSASGCLSLLHTLATVST</sequence>
<keyword evidence="4" id="KW-1185">Reference proteome</keyword>
<evidence type="ECO:0000256" key="1">
    <source>
        <dbReference type="ARBA" id="ARBA00022737"/>
    </source>
</evidence>
<gene>
    <name evidence="3" type="ORF">PR048_032852</name>
</gene>
<accession>A0ABQ9G3D8</accession>
<dbReference type="EMBL" id="JARBHB010000016">
    <property type="protein sequence ID" value="KAJ8866990.1"/>
    <property type="molecule type" value="Genomic_DNA"/>
</dbReference>
<proteinExistence type="predicted"/>